<evidence type="ECO:0000313" key="1">
    <source>
        <dbReference type="EnsemblMetazoa" id="AFAF002657-PA"/>
    </source>
</evidence>
<organism evidence="1 2">
    <name type="scientific">Anopheles farauti</name>
    <dbReference type="NCBI Taxonomy" id="69004"/>
    <lineage>
        <taxon>Eukaryota</taxon>
        <taxon>Metazoa</taxon>
        <taxon>Ecdysozoa</taxon>
        <taxon>Arthropoda</taxon>
        <taxon>Hexapoda</taxon>
        <taxon>Insecta</taxon>
        <taxon>Pterygota</taxon>
        <taxon>Neoptera</taxon>
        <taxon>Endopterygota</taxon>
        <taxon>Diptera</taxon>
        <taxon>Nematocera</taxon>
        <taxon>Culicoidea</taxon>
        <taxon>Culicidae</taxon>
        <taxon>Anophelinae</taxon>
        <taxon>Anopheles</taxon>
    </lineage>
</organism>
<reference evidence="2" key="1">
    <citation type="submission" date="2014-01" db="EMBL/GenBank/DDBJ databases">
        <title>The Genome Sequence of Anopheles farauti FAR1 (V2).</title>
        <authorList>
            <consortium name="The Broad Institute Genomics Platform"/>
            <person name="Neafsey D.E."/>
            <person name="Besansky N."/>
            <person name="Howell P."/>
            <person name="Walton C."/>
            <person name="Young S.K."/>
            <person name="Zeng Q."/>
            <person name="Gargeya S."/>
            <person name="Fitzgerald M."/>
            <person name="Haas B."/>
            <person name="Abouelleil A."/>
            <person name="Allen A.W."/>
            <person name="Alvarado L."/>
            <person name="Arachchi H.M."/>
            <person name="Berlin A.M."/>
            <person name="Chapman S.B."/>
            <person name="Gainer-Dewar J."/>
            <person name="Goldberg J."/>
            <person name="Griggs A."/>
            <person name="Gujja S."/>
            <person name="Hansen M."/>
            <person name="Howarth C."/>
            <person name="Imamovic A."/>
            <person name="Ireland A."/>
            <person name="Larimer J."/>
            <person name="McCowan C."/>
            <person name="Murphy C."/>
            <person name="Pearson M."/>
            <person name="Poon T.W."/>
            <person name="Priest M."/>
            <person name="Roberts A."/>
            <person name="Saif S."/>
            <person name="Shea T."/>
            <person name="Sisk P."/>
            <person name="Sykes S."/>
            <person name="Wortman J."/>
            <person name="Nusbaum C."/>
            <person name="Birren B."/>
        </authorList>
    </citation>
    <scope>NUCLEOTIDE SEQUENCE [LARGE SCALE GENOMIC DNA]</scope>
    <source>
        <strain evidence="2">FAR1</strain>
    </source>
</reference>
<name>A0A182Q425_9DIPT</name>
<dbReference type="VEuPathDB" id="VectorBase:AFAF002657"/>
<proteinExistence type="predicted"/>
<dbReference type="EnsemblMetazoa" id="AFAF002657-RA">
    <property type="protein sequence ID" value="AFAF002657-PA"/>
    <property type="gene ID" value="AFAF002657"/>
</dbReference>
<accession>A0A182Q425</accession>
<dbReference type="AlphaFoldDB" id="A0A182Q425"/>
<sequence length="164" mass="18768">MQRYLGNEKSGCKWCTNLNIEVTKCKQFAHISLPDKFTPNFNDTSIYNHMITGYYLWRNFYLLAKKLTKINDELIISASVRKVVLGRNTSVPRASVVEVCRKCANGLVECALPVLQSDFSQQLVHAYSFVRSPMIMQPASQLLMQRRSRDHSFGVEVEFSVLVV</sequence>
<evidence type="ECO:0000313" key="2">
    <source>
        <dbReference type="Proteomes" id="UP000075886"/>
    </source>
</evidence>
<dbReference type="EMBL" id="AXCN02000558">
    <property type="status" value="NOT_ANNOTATED_CDS"/>
    <property type="molecule type" value="Genomic_DNA"/>
</dbReference>
<keyword evidence="2" id="KW-1185">Reference proteome</keyword>
<reference evidence="1" key="2">
    <citation type="submission" date="2020-05" db="UniProtKB">
        <authorList>
            <consortium name="EnsemblMetazoa"/>
        </authorList>
    </citation>
    <scope>IDENTIFICATION</scope>
    <source>
        <strain evidence="1">FAR1</strain>
    </source>
</reference>
<dbReference type="Proteomes" id="UP000075886">
    <property type="component" value="Unassembled WGS sequence"/>
</dbReference>
<protein>
    <submittedName>
        <fullName evidence="1">Uncharacterized protein</fullName>
    </submittedName>
</protein>